<evidence type="ECO:0000313" key="2">
    <source>
        <dbReference type="EMBL" id="OUD10868.1"/>
    </source>
</evidence>
<dbReference type="InterPro" id="IPR036890">
    <property type="entry name" value="HATPase_C_sf"/>
</dbReference>
<dbReference type="RefSeq" id="WP_086450513.1">
    <property type="nucleotide sequence ID" value="NZ_MSPP01000001.1"/>
</dbReference>
<dbReference type="Pfam" id="PF10090">
    <property type="entry name" value="HPTransfase"/>
    <property type="match status" value="1"/>
</dbReference>
<organism evidence="2 3">
    <name type="scientific">Marivivens niveibacter</name>
    <dbReference type="NCBI Taxonomy" id="1930667"/>
    <lineage>
        <taxon>Bacteria</taxon>
        <taxon>Pseudomonadati</taxon>
        <taxon>Pseudomonadota</taxon>
        <taxon>Alphaproteobacteria</taxon>
        <taxon>Rhodobacterales</taxon>
        <taxon>Paracoccaceae</taxon>
        <taxon>Marivivens group</taxon>
        <taxon>Marivivens</taxon>
    </lineage>
</organism>
<comment type="caution">
    <text evidence="2">The sequence shown here is derived from an EMBL/GenBank/DDBJ whole genome shotgun (WGS) entry which is preliminary data.</text>
</comment>
<feature type="domain" description="Histidine phosphotransferase ChpT C-terminal" evidence="1">
    <location>
        <begin position="76"/>
        <end position="171"/>
    </location>
</feature>
<dbReference type="Gene3D" id="1.10.287.130">
    <property type="match status" value="1"/>
</dbReference>
<dbReference type="EMBL" id="MSPP01000001">
    <property type="protein sequence ID" value="OUD10868.1"/>
    <property type="molecule type" value="Genomic_DNA"/>
</dbReference>
<sequence>MTQSPDLAALIGSRICHDLVNPLSAVCNGVELLELSGVAPSEEMSLIRDSLANATARIQLFRFAFGPASDAFVAEAEMLKLLGTLSKGTRHCFNWNAGTAPRSAVRRMLLAMLCAETMTPLGGDITIASNQTEWTVTATGRRIAIPTEAEAVLNGEQFDLPPAQVHFNVLAASGPIEFEFNDTSLTLKG</sequence>
<gene>
    <name evidence="2" type="ORF">BVC71_05195</name>
</gene>
<accession>A0A251X3B2</accession>
<dbReference type="Proteomes" id="UP000194664">
    <property type="component" value="Unassembled WGS sequence"/>
</dbReference>
<evidence type="ECO:0000313" key="3">
    <source>
        <dbReference type="Proteomes" id="UP000194664"/>
    </source>
</evidence>
<dbReference type="OrthoDB" id="9803702at2"/>
<dbReference type="AlphaFoldDB" id="A0A251X3B2"/>
<dbReference type="Gene3D" id="3.30.565.10">
    <property type="entry name" value="Histidine kinase-like ATPase, C-terminal domain"/>
    <property type="match status" value="1"/>
</dbReference>
<protein>
    <recommendedName>
        <fullName evidence="1">Histidine phosphotransferase ChpT C-terminal domain-containing protein</fullName>
    </recommendedName>
</protein>
<name>A0A251X3B2_9RHOB</name>
<dbReference type="InterPro" id="IPR018762">
    <property type="entry name" value="ChpT_C"/>
</dbReference>
<evidence type="ECO:0000259" key="1">
    <source>
        <dbReference type="Pfam" id="PF10090"/>
    </source>
</evidence>
<reference evidence="2 3" key="1">
    <citation type="submission" date="2016-12" db="EMBL/GenBank/DDBJ databases">
        <title>The draft genome sequence of HSLHS2.</title>
        <authorList>
            <person name="Hu D."/>
            <person name="Wang L."/>
            <person name="Shao Z."/>
        </authorList>
    </citation>
    <scope>NUCLEOTIDE SEQUENCE [LARGE SCALE GENOMIC DNA]</scope>
    <source>
        <strain evidence="2">MCCC 1A06712</strain>
    </source>
</reference>
<proteinExistence type="predicted"/>
<keyword evidence="3" id="KW-1185">Reference proteome</keyword>